<dbReference type="AlphaFoldDB" id="A0A1W1ECX3"/>
<evidence type="ECO:0000313" key="2">
    <source>
        <dbReference type="EMBL" id="SFZ97897.1"/>
    </source>
</evidence>
<gene>
    <name evidence="2" type="ORF">MNB_SV-5-467</name>
</gene>
<accession>A0A1W1ECX3</accession>
<organism evidence="2">
    <name type="scientific">hydrothermal vent metagenome</name>
    <dbReference type="NCBI Taxonomy" id="652676"/>
    <lineage>
        <taxon>unclassified sequences</taxon>
        <taxon>metagenomes</taxon>
        <taxon>ecological metagenomes</taxon>
    </lineage>
</organism>
<name>A0A1W1ECX3_9ZZZZ</name>
<dbReference type="SUPFAM" id="SSF88723">
    <property type="entry name" value="PIN domain-like"/>
    <property type="match status" value="1"/>
</dbReference>
<dbReference type="EMBL" id="FPKX01000027">
    <property type="protein sequence ID" value="SFZ97897.1"/>
    <property type="molecule type" value="Genomic_DNA"/>
</dbReference>
<feature type="domain" description="PIN" evidence="1">
    <location>
        <begin position="5"/>
        <end position="125"/>
    </location>
</feature>
<dbReference type="Gene3D" id="3.40.50.1010">
    <property type="entry name" value="5'-nuclease"/>
    <property type="match status" value="1"/>
</dbReference>
<evidence type="ECO:0000259" key="1">
    <source>
        <dbReference type="Pfam" id="PF13470"/>
    </source>
</evidence>
<proteinExistence type="predicted"/>
<dbReference type="CDD" id="cd09854">
    <property type="entry name" value="PIN_VapC-like"/>
    <property type="match status" value="1"/>
</dbReference>
<dbReference type="InterPro" id="IPR002716">
    <property type="entry name" value="PIN_dom"/>
</dbReference>
<dbReference type="Pfam" id="PF13470">
    <property type="entry name" value="PIN_3"/>
    <property type="match status" value="1"/>
</dbReference>
<reference evidence="2" key="1">
    <citation type="submission" date="2016-10" db="EMBL/GenBank/DDBJ databases">
        <authorList>
            <person name="de Groot N.N."/>
        </authorList>
    </citation>
    <scope>NUCLEOTIDE SEQUENCE</scope>
</reference>
<dbReference type="InterPro" id="IPR029060">
    <property type="entry name" value="PIN-like_dom_sf"/>
</dbReference>
<protein>
    <submittedName>
        <fullName evidence="2">PIN domain protein</fullName>
    </submittedName>
</protein>
<sequence>MENKIYLDTNIFIDLMDSTRPFSKESFMLLKHFIAEGKTFYINSDTVTNAFYILSKTKRYTNSELLLVIKKTVSIFTVVAVENDEVLRALDLCEDVTTSFKDYEDALQYICAVKIDAKYIITNDKGFVSLDIKIKKTNEFVF</sequence>